<reference evidence="1 2" key="1">
    <citation type="submission" date="2016-04" db="EMBL/GenBank/DDBJ databases">
        <title>Complete genome sequence and analysis of deep-sea sediment isolate, Amycolatopsis sp. WP1.</title>
        <authorList>
            <person name="Wang H."/>
            <person name="Chen S."/>
            <person name="Wu Q."/>
        </authorList>
    </citation>
    <scope>NUCLEOTIDE SEQUENCE [LARGE SCALE GENOMIC DNA]</scope>
    <source>
        <strain evidence="1 2">WP1</strain>
    </source>
</reference>
<dbReference type="KEGG" id="aab:A4R43_09180"/>
<organism evidence="1 2">
    <name type="scientific">Amycolatopsis albispora</name>
    <dbReference type="NCBI Taxonomy" id="1804986"/>
    <lineage>
        <taxon>Bacteria</taxon>
        <taxon>Bacillati</taxon>
        <taxon>Actinomycetota</taxon>
        <taxon>Actinomycetes</taxon>
        <taxon>Pseudonocardiales</taxon>
        <taxon>Pseudonocardiaceae</taxon>
        <taxon>Amycolatopsis</taxon>
    </lineage>
</organism>
<protein>
    <submittedName>
        <fullName evidence="1">Uncharacterized protein</fullName>
    </submittedName>
</protein>
<name>A0A344L3R1_9PSEU</name>
<dbReference type="OrthoDB" id="3959275at2"/>
<evidence type="ECO:0000313" key="1">
    <source>
        <dbReference type="EMBL" id="AXB42685.1"/>
    </source>
</evidence>
<evidence type="ECO:0000313" key="2">
    <source>
        <dbReference type="Proteomes" id="UP000250434"/>
    </source>
</evidence>
<dbReference type="AlphaFoldDB" id="A0A344L3R1"/>
<dbReference type="EMBL" id="CP015163">
    <property type="protein sequence ID" value="AXB42685.1"/>
    <property type="molecule type" value="Genomic_DNA"/>
</dbReference>
<gene>
    <name evidence="1" type="ORF">A4R43_09180</name>
</gene>
<sequence length="493" mass="53827">MHARWQALQLLQPVFELVNRAAPRAGFDHRRYDLPQLALRLIDFVVLNQASMEGSVSPGAIVDHLMLAARRMSPDDDNRPWAKVAKVVLNTLLNDGRPHEVFWREPAADGEQWSEAVAYRFQLLTLTEEVEGIAVKATDPAILVFLQALNTNLADQALALKIMVEIQMNSGEFDKALATAKQATRTAQGLSASLREKLDDTRRDIRSVDWAGEMPGWLENVLEKVGQQLDKDRQLRDLARRAGEDPAAAEVCRLIEETVARGQDVWVRLELYLQQAIPVFLAAQEVQRFQPRGLAAAIDLGEQVLAPILVADDPEFEMVAGILIAGVSPPRVTPQWGLDDLLKQLLREPTAREMRDPDVDDPGELGEEAHDSVPDDIAACATEILSAAAHTPVRLSGLLAAGREAADRVEQPVRLLDVLWGAALYVVVNTSELTADELPARPDLAAAVAALAAVDDDTMLVDPRFSGPDLLLATPAALDRIDAVSAGDLMGAE</sequence>
<accession>A0A344L3R1</accession>
<keyword evidence="2" id="KW-1185">Reference proteome</keyword>
<dbReference type="Proteomes" id="UP000250434">
    <property type="component" value="Chromosome"/>
</dbReference>
<proteinExistence type="predicted"/>